<dbReference type="PROSITE" id="PS00211">
    <property type="entry name" value="ABC_TRANSPORTER_1"/>
    <property type="match status" value="1"/>
</dbReference>
<dbReference type="GO" id="GO:0016887">
    <property type="term" value="F:ATP hydrolysis activity"/>
    <property type="evidence" value="ECO:0007669"/>
    <property type="project" value="InterPro"/>
</dbReference>
<dbReference type="GO" id="GO:0043190">
    <property type="term" value="C:ATP-binding cassette (ABC) transporter complex"/>
    <property type="evidence" value="ECO:0007669"/>
    <property type="project" value="TreeGrafter"/>
</dbReference>
<comment type="function">
    <text evidence="10">Part of an ABC transporter complex. Responsible for energy coupling to the transport system.</text>
</comment>
<dbReference type="GO" id="GO:0015087">
    <property type="term" value="F:cobalt ion transmembrane transporter activity"/>
    <property type="evidence" value="ECO:0007669"/>
    <property type="project" value="UniProtKB-ARBA"/>
</dbReference>
<evidence type="ECO:0000256" key="2">
    <source>
        <dbReference type="ARBA" id="ARBA00005417"/>
    </source>
</evidence>
<dbReference type="Pfam" id="PF00005">
    <property type="entry name" value="ABC_tran"/>
    <property type="match status" value="1"/>
</dbReference>
<evidence type="ECO:0000256" key="4">
    <source>
        <dbReference type="ARBA" id="ARBA00022475"/>
    </source>
</evidence>
<name>A0A1Q5P4X0_9BACI</name>
<evidence type="ECO:0000313" key="13">
    <source>
        <dbReference type="Proteomes" id="UP000186524"/>
    </source>
</evidence>
<dbReference type="CDD" id="cd03225">
    <property type="entry name" value="ABC_cobalt_CbiO_domain1"/>
    <property type="match status" value="1"/>
</dbReference>
<comment type="subcellular location">
    <subcellularLocation>
        <location evidence="1 10">Cell membrane</location>
        <topology evidence="1 10">Peripheral membrane protein</topology>
    </subcellularLocation>
</comment>
<comment type="function">
    <text evidence="9">Probably part of an ABC transporter complex. Responsible for energy coupling to the transport system.</text>
</comment>
<keyword evidence="5 10" id="KW-0547">Nucleotide-binding</keyword>
<dbReference type="Gene3D" id="3.40.50.300">
    <property type="entry name" value="P-loop containing nucleotide triphosphate hydrolases"/>
    <property type="match status" value="1"/>
</dbReference>
<dbReference type="Proteomes" id="UP000186524">
    <property type="component" value="Unassembled WGS sequence"/>
</dbReference>
<dbReference type="InterPro" id="IPR050095">
    <property type="entry name" value="ECF_ABC_transporter_ATP-bd"/>
</dbReference>
<organism evidence="12 13">
    <name type="scientific">Domibacillus mangrovi</name>
    <dbReference type="NCBI Taxonomy" id="1714354"/>
    <lineage>
        <taxon>Bacteria</taxon>
        <taxon>Bacillati</taxon>
        <taxon>Bacillota</taxon>
        <taxon>Bacilli</taxon>
        <taxon>Bacillales</taxon>
        <taxon>Bacillaceae</taxon>
        <taxon>Domibacillus</taxon>
    </lineage>
</organism>
<dbReference type="STRING" id="1714354.BLL40_06995"/>
<keyword evidence="6 10" id="KW-0067">ATP-binding</keyword>
<dbReference type="SMART" id="SM00382">
    <property type="entry name" value="AAA"/>
    <property type="match status" value="1"/>
</dbReference>
<evidence type="ECO:0000256" key="1">
    <source>
        <dbReference type="ARBA" id="ARBA00004202"/>
    </source>
</evidence>
<evidence type="ECO:0000256" key="10">
    <source>
        <dbReference type="RuleBase" id="RU364103"/>
    </source>
</evidence>
<dbReference type="InterPro" id="IPR015856">
    <property type="entry name" value="ABC_transpr_CbiO/EcfA_su"/>
</dbReference>
<dbReference type="InterPro" id="IPR003439">
    <property type="entry name" value="ABC_transporter-like_ATP-bd"/>
</dbReference>
<keyword evidence="13" id="KW-1185">Reference proteome</keyword>
<reference evidence="12 13" key="1">
    <citation type="submission" date="2016-12" db="EMBL/GenBank/DDBJ databases">
        <title>Domibacillus sp. SAOS 44 whole genome sequencing.</title>
        <authorList>
            <person name="Verma A."/>
            <person name="Krishnamurthi S."/>
        </authorList>
    </citation>
    <scope>NUCLEOTIDE SEQUENCE [LARGE SCALE GENOMIC DNA]</scope>
    <source>
        <strain evidence="12 13">SAOS 44</strain>
    </source>
</reference>
<evidence type="ECO:0000256" key="7">
    <source>
        <dbReference type="ARBA" id="ARBA00022967"/>
    </source>
</evidence>
<evidence type="ECO:0000256" key="6">
    <source>
        <dbReference type="ARBA" id="ARBA00022840"/>
    </source>
</evidence>
<keyword evidence="8 10" id="KW-0472">Membrane</keyword>
<dbReference type="InterPro" id="IPR017871">
    <property type="entry name" value="ABC_transporter-like_CS"/>
</dbReference>
<dbReference type="EMBL" id="MRWQ01000005">
    <property type="protein sequence ID" value="OKL37315.1"/>
    <property type="molecule type" value="Genomic_DNA"/>
</dbReference>
<dbReference type="FunFam" id="3.40.50.300:FF:000224">
    <property type="entry name" value="Energy-coupling factor transporter ATP-binding protein EcfA"/>
    <property type="match status" value="1"/>
</dbReference>
<evidence type="ECO:0000256" key="8">
    <source>
        <dbReference type="ARBA" id="ARBA00023136"/>
    </source>
</evidence>
<dbReference type="PANTHER" id="PTHR43553">
    <property type="entry name" value="HEAVY METAL TRANSPORTER"/>
    <property type="match status" value="1"/>
</dbReference>
<comment type="caution">
    <text evidence="12">The sequence shown here is derived from an EMBL/GenBank/DDBJ whole genome shotgun (WGS) entry which is preliminary data.</text>
</comment>
<dbReference type="PROSITE" id="PS50893">
    <property type="entry name" value="ABC_TRANSPORTER_2"/>
    <property type="match status" value="1"/>
</dbReference>
<dbReference type="InterPro" id="IPR005876">
    <property type="entry name" value="Co_trans_ATP-bd"/>
</dbReference>
<evidence type="ECO:0000256" key="5">
    <source>
        <dbReference type="ARBA" id="ARBA00022741"/>
    </source>
</evidence>
<feature type="domain" description="ABC transporter" evidence="11">
    <location>
        <begin position="11"/>
        <end position="246"/>
    </location>
</feature>
<evidence type="ECO:0000256" key="3">
    <source>
        <dbReference type="ARBA" id="ARBA00022448"/>
    </source>
</evidence>
<dbReference type="SUPFAM" id="SSF52540">
    <property type="entry name" value="P-loop containing nucleoside triphosphate hydrolases"/>
    <property type="match status" value="1"/>
</dbReference>
<evidence type="ECO:0000313" key="12">
    <source>
        <dbReference type="EMBL" id="OKL37315.1"/>
    </source>
</evidence>
<gene>
    <name evidence="12" type="ORF">BLL40_06995</name>
</gene>
<dbReference type="AlphaFoldDB" id="A0A1Q5P4X0"/>
<evidence type="ECO:0000259" key="11">
    <source>
        <dbReference type="PROSITE" id="PS50893"/>
    </source>
</evidence>
<dbReference type="InterPro" id="IPR027417">
    <property type="entry name" value="P-loop_NTPase"/>
</dbReference>
<sequence length="275" mass="30675">MAINLEEKEMIELKSICSVYPDGTEALKQINTTIKKGVKIAVLGESGSGKSTLFHHLTGLMQPTAGTILWDGEELIYKRKHLQKWRRRIGFVMQNPDMQLFAPTIEEDVMYGPLQLGWTKEAARIAATETMKACGIEHLRHKPPHALSAGEKKRAAIAGVAAMDPDVFILDEPEAGLDPANVQKLIALIHTFHQRGKTVIVSTHHVDFAYEWADEYIILDKGSLLKHDRPSVVFSEPLSSALDIPWAFEIGRLCGENPLTKKDALCILQQLMTKM</sequence>
<dbReference type="NCBIfam" id="TIGR01166">
    <property type="entry name" value="cbiO"/>
    <property type="match status" value="1"/>
</dbReference>
<dbReference type="InterPro" id="IPR003593">
    <property type="entry name" value="AAA+_ATPase"/>
</dbReference>
<keyword evidence="7" id="KW-1278">Translocase</keyword>
<proteinExistence type="inferred from homology"/>
<dbReference type="GO" id="GO:0005524">
    <property type="term" value="F:ATP binding"/>
    <property type="evidence" value="ECO:0007669"/>
    <property type="project" value="UniProtKB-UniRule"/>
</dbReference>
<keyword evidence="4 10" id="KW-1003">Cell membrane</keyword>
<accession>A0A1Q5P4X0</accession>
<evidence type="ECO:0000256" key="9">
    <source>
        <dbReference type="ARBA" id="ARBA00025157"/>
    </source>
</evidence>
<protein>
    <recommendedName>
        <fullName evidence="10">ABC transporter ATP-binding protein</fullName>
    </recommendedName>
</protein>
<dbReference type="PANTHER" id="PTHR43553:SF24">
    <property type="entry name" value="ENERGY-COUPLING FACTOR TRANSPORTER ATP-BINDING PROTEIN ECFA1"/>
    <property type="match status" value="1"/>
</dbReference>
<comment type="similarity">
    <text evidence="2 10">Belongs to the ABC transporter superfamily.</text>
</comment>
<dbReference type="GO" id="GO:0042626">
    <property type="term" value="F:ATPase-coupled transmembrane transporter activity"/>
    <property type="evidence" value="ECO:0007669"/>
    <property type="project" value="TreeGrafter"/>
</dbReference>
<keyword evidence="3 10" id="KW-0813">Transport</keyword>